<dbReference type="GO" id="GO:0004014">
    <property type="term" value="F:adenosylmethionine decarboxylase activity"/>
    <property type="evidence" value="ECO:0007669"/>
    <property type="project" value="InterPro"/>
</dbReference>
<keyword evidence="4" id="KW-0620">Polyamine biosynthesis</keyword>
<dbReference type="PANTHER" id="PTHR11570:SF0">
    <property type="entry name" value="S-ADENOSYLMETHIONINE DECARBOXYLASE PROENZYME"/>
    <property type="match status" value="1"/>
</dbReference>
<dbReference type="InterPro" id="IPR016067">
    <property type="entry name" value="S-AdoMet_deCO2ase_core"/>
</dbReference>
<evidence type="ECO:0000256" key="5">
    <source>
        <dbReference type="SAM" id="MobiDB-lite"/>
    </source>
</evidence>
<dbReference type="PROSITE" id="PS01336">
    <property type="entry name" value="ADOMETDC"/>
    <property type="match status" value="1"/>
</dbReference>
<dbReference type="InterPro" id="IPR018166">
    <property type="entry name" value="S-AdoMet_deCO2ase_CS"/>
</dbReference>
<name>A0A7J7IMF6_9RHOD</name>
<dbReference type="Proteomes" id="UP000530660">
    <property type="component" value="Unassembled WGS sequence"/>
</dbReference>
<reference evidence="6 7" key="1">
    <citation type="journal article" date="2020" name="J. Phycol.">
        <title>Comparative genome analysis reveals Cyanidiococcus gen. nov., a new extremophilic red algal genus sister to Cyanidioschyzon (Cyanidioschyzonaceae, Rhodophyta).</title>
        <authorList>
            <person name="Liu S.-L."/>
            <person name="Chiang Y.-R."/>
            <person name="Yoon H.S."/>
            <person name="Fu H.-Y."/>
        </authorList>
    </citation>
    <scope>NUCLEOTIDE SEQUENCE [LARGE SCALE GENOMIC DNA]</scope>
    <source>
        <strain evidence="6 7">THAL066</strain>
    </source>
</reference>
<dbReference type="UniPathway" id="UPA00331">
    <property type="reaction ID" value="UER00451"/>
</dbReference>
<evidence type="ECO:0000256" key="2">
    <source>
        <dbReference type="ARBA" id="ARBA00008466"/>
    </source>
</evidence>
<evidence type="ECO:0000256" key="3">
    <source>
        <dbReference type="ARBA" id="ARBA00023066"/>
    </source>
</evidence>
<dbReference type="InterPro" id="IPR048283">
    <property type="entry name" value="AdoMetDC-like"/>
</dbReference>
<dbReference type="Gene3D" id="3.60.90.10">
    <property type="entry name" value="S-adenosylmethionine decarboxylase"/>
    <property type="match status" value="1"/>
</dbReference>
<accession>A0A7J7IMF6</accession>
<comment type="similarity">
    <text evidence="2">Belongs to the eukaryotic AdoMetDC family.</text>
</comment>
<dbReference type="GO" id="GO:0005829">
    <property type="term" value="C:cytosol"/>
    <property type="evidence" value="ECO:0007669"/>
    <property type="project" value="TreeGrafter"/>
</dbReference>
<keyword evidence="7" id="KW-1185">Reference proteome</keyword>
<evidence type="ECO:0000313" key="7">
    <source>
        <dbReference type="Proteomes" id="UP000530660"/>
    </source>
</evidence>
<feature type="region of interest" description="Disordered" evidence="5">
    <location>
        <begin position="357"/>
        <end position="386"/>
    </location>
</feature>
<keyword evidence="3" id="KW-0745">Spermidine biosynthesis</keyword>
<dbReference type="Pfam" id="PF01536">
    <property type="entry name" value="SAM_decarbox"/>
    <property type="match status" value="2"/>
</dbReference>
<feature type="compositionally biased region" description="Polar residues" evidence="5">
    <location>
        <begin position="365"/>
        <end position="382"/>
    </location>
</feature>
<comment type="pathway">
    <text evidence="1">Amine and polyamine biosynthesis; S-adenosylmethioninamine biosynthesis; S-adenosylmethioninamine from S-adenosyl-L-methionine: step 1/1.</text>
</comment>
<gene>
    <name evidence="6" type="primary">AMD1</name>
    <name evidence="6" type="ORF">F1559_004779</name>
</gene>
<dbReference type="GO" id="GO:0006597">
    <property type="term" value="P:spermine biosynthetic process"/>
    <property type="evidence" value="ECO:0007669"/>
    <property type="project" value="TreeGrafter"/>
</dbReference>
<dbReference type="OrthoDB" id="1068353at2759"/>
<dbReference type="SUPFAM" id="SSF56276">
    <property type="entry name" value="S-adenosylmethionine decarboxylase"/>
    <property type="match status" value="1"/>
</dbReference>
<evidence type="ECO:0000256" key="1">
    <source>
        <dbReference type="ARBA" id="ARBA00004911"/>
    </source>
</evidence>
<dbReference type="GO" id="GO:0008295">
    <property type="term" value="P:spermidine biosynthetic process"/>
    <property type="evidence" value="ECO:0007669"/>
    <property type="project" value="UniProtKB-KW"/>
</dbReference>
<dbReference type="AlphaFoldDB" id="A0A7J7IMF6"/>
<evidence type="ECO:0000256" key="4">
    <source>
        <dbReference type="ARBA" id="ARBA00023115"/>
    </source>
</evidence>
<dbReference type="PANTHER" id="PTHR11570">
    <property type="entry name" value="S-ADENOSYLMETHIONINE DECARBOXYLASE"/>
    <property type="match status" value="1"/>
</dbReference>
<dbReference type="EMBL" id="VWRR01000004">
    <property type="protein sequence ID" value="KAF6004295.1"/>
    <property type="molecule type" value="Genomic_DNA"/>
</dbReference>
<evidence type="ECO:0000313" key="6">
    <source>
        <dbReference type="EMBL" id="KAF6004295.1"/>
    </source>
</evidence>
<proteinExistence type="inferred from homology"/>
<sequence>MGTVYAPFGFEGPEKKLEIDFQPLAVQRDVVDERQPSLRSVPRRKWEQILAIAQCNILSLLQNTHCDAYLLSESSMFVYDRKVMIKTCGTTTLLRTIPELIAVGQELGLEIGFLQYSRTAFRYPEYQPAPHQSFRDEIAFLRQHLPGGKERVMSDGGSIPAAQRMAWHVFTYDNQKTKKAHVGDANICTHVSGIEDLLRFAQRLERGSTEDALAPLCGYSMNALDGPTYYTIHITPEDHCSYVSFESNAHFSKFAPILSRVLETFRPARYQVAFIGDEWSSGAQAARDWPKHIHAGAQHFIRRDTLGLSMRPLGDDATMVWRHAGESSHWIASSATYQRMPNKSLQPRVDGYHLAEHPNPDGWSSPVSGDSWSTQHTPSLCSDSERELGDIEASAPAVLDASIGNVSME</sequence>
<organism evidence="6 7">
    <name type="scientific">Cyanidiococcus yangmingshanensis</name>
    <dbReference type="NCBI Taxonomy" id="2690220"/>
    <lineage>
        <taxon>Eukaryota</taxon>
        <taxon>Rhodophyta</taxon>
        <taxon>Bangiophyceae</taxon>
        <taxon>Cyanidiales</taxon>
        <taxon>Cyanidiaceae</taxon>
        <taxon>Cyanidiococcus</taxon>
    </lineage>
</organism>
<comment type="caution">
    <text evidence="6">The sequence shown here is derived from an EMBL/GenBank/DDBJ whole genome shotgun (WGS) entry which is preliminary data.</text>
</comment>
<protein>
    <submittedName>
        <fullName evidence="6">AMP deaminase</fullName>
    </submittedName>
</protein>